<reference evidence="2" key="1">
    <citation type="journal article" date="2017" name="Nature">
        <title>The genome of Chenopodium quinoa.</title>
        <authorList>
            <person name="Jarvis D.E."/>
            <person name="Ho Y.S."/>
            <person name="Lightfoot D.J."/>
            <person name="Schmoeckel S.M."/>
            <person name="Li B."/>
            <person name="Borm T.J.A."/>
            <person name="Ohyanagi H."/>
            <person name="Mineta K."/>
            <person name="Michell C.T."/>
            <person name="Saber N."/>
            <person name="Kharbatia N.M."/>
            <person name="Rupper R.R."/>
            <person name="Sharp A.R."/>
            <person name="Dally N."/>
            <person name="Boughton B.A."/>
            <person name="Woo Y.H."/>
            <person name="Gao G."/>
            <person name="Schijlen E.G.W.M."/>
            <person name="Guo X."/>
            <person name="Momin A.A."/>
            <person name="Negrao S."/>
            <person name="Al-Babili S."/>
            <person name="Gehring C."/>
            <person name="Roessner U."/>
            <person name="Jung C."/>
            <person name="Murphy K."/>
            <person name="Arold S.T."/>
            <person name="Gojobori T."/>
            <person name="van der Linden C.G."/>
            <person name="van Loo E.N."/>
            <person name="Jellen E.N."/>
            <person name="Maughan P.J."/>
            <person name="Tester M."/>
        </authorList>
    </citation>
    <scope>NUCLEOTIDE SEQUENCE [LARGE SCALE GENOMIC DNA]</scope>
    <source>
        <strain evidence="2">cv. PI 614886</strain>
    </source>
</reference>
<feature type="domain" description="Retrovirus-related Pol polyprotein from transposon TNT 1-94-like beta-barrel" evidence="1">
    <location>
        <begin position="89"/>
        <end position="150"/>
    </location>
</feature>
<sequence>MNGYSSDFKNKGKRVATLAQLDDFGVSVLADLVNLSITQEQHKKILHYLDKQQSAEQGELSGGSSSLGLAVTSHMAGNFCLASSMIPKWILDSGASNHMYADISMFKSYSKLHVDRLITIPDEKKLKVEHTGTIFLKSGITLNNVLHVPGPFFDQSNSAW</sequence>
<dbReference type="AlphaFoldDB" id="A0A803N8T2"/>
<protein>
    <recommendedName>
        <fullName evidence="1">Retrovirus-related Pol polyprotein from transposon TNT 1-94-like beta-barrel domain-containing protein</fullName>
    </recommendedName>
</protein>
<accession>A0A803N8T2</accession>
<dbReference type="Proteomes" id="UP000596660">
    <property type="component" value="Unplaced"/>
</dbReference>
<evidence type="ECO:0000313" key="2">
    <source>
        <dbReference type="EnsemblPlants" id="AUR62042283-RA:cds"/>
    </source>
</evidence>
<evidence type="ECO:0000313" key="3">
    <source>
        <dbReference type="Proteomes" id="UP000596660"/>
    </source>
</evidence>
<dbReference type="InterPro" id="IPR054722">
    <property type="entry name" value="PolX-like_BBD"/>
</dbReference>
<reference evidence="2" key="2">
    <citation type="submission" date="2021-03" db="UniProtKB">
        <authorList>
            <consortium name="EnsemblPlants"/>
        </authorList>
    </citation>
    <scope>IDENTIFICATION</scope>
</reference>
<dbReference type="Gramene" id="AUR62042283-RA">
    <property type="protein sequence ID" value="AUR62042283-RA:cds"/>
    <property type="gene ID" value="AUR62042283"/>
</dbReference>
<evidence type="ECO:0000259" key="1">
    <source>
        <dbReference type="Pfam" id="PF22936"/>
    </source>
</evidence>
<dbReference type="EnsemblPlants" id="AUR62042283-RA">
    <property type="protein sequence ID" value="AUR62042283-RA:cds"/>
    <property type="gene ID" value="AUR62042283"/>
</dbReference>
<dbReference type="Pfam" id="PF22936">
    <property type="entry name" value="Pol_BBD"/>
    <property type="match status" value="1"/>
</dbReference>
<organism evidence="2 3">
    <name type="scientific">Chenopodium quinoa</name>
    <name type="common">Quinoa</name>
    <dbReference type="NCBI Taxonomy" id="63459"/>
    <lineage>
        <taxon>Eukaryota</taxon>
        <taxon>Viridiplantae</taxon>
        <taxon>Streptophyta</taxon>
        <taxon>Embryophyta</taxon>
        <taxon>Tracheophyta</taxon>
        <taxon>Spermatophyta</taxon>
        <taxon>Magnoliopsida</taxon>
        <taxon>eudicotyledons</taxon>
        <taxon>Gunneridae</taxon>
        <taxon>Pentapetalae</taxon>
        <taxon>Caryophyllales</taxon>
        <taxon>Chenopodiaceae</taxon>
        <taxon>Chenopodioideae</taxon>
        <taxon>Atripliceae</taxon>
        <taxon>Chenopodium</taxon>
    </lineage>
</organism>
<keyword evidence="3" id="KW-1185">Reference proteome</keyword>
<name>A0A803N8T2_CHEQI</name>
<proteinExistence type="predicted"/>